<keyword evidence="2" id="KW-1185">Reference proteome</keyword>
<gene>
    <name evidence="1" type="ORF">B0H67DRAFT_567821</name>
</gene>
<evidence type="ECO:0000313" key="2">
    <source>
        <dbReference type="Proteomes" id="UP001172102"/>
    </source>
</evidence>
<evidence type="ECO:0000313" key="1">
    <source>
        <dbReference type="EMBL" id="KAK0724382.1"/>
    </source>
</evidence>
<dbReference type="EMBL" id="JAUKUA010000002">
    <property type="protein sequence ID" value="KAK0724382.1"/>
    <property type="molecule type" value="Genomic_DNA"/>
</dbReference>
<comment type="caution">
    <text evidence="1">The sequence shown here is derived from an EMBL/GenBank/DDBJ whole genome shotgun (WGS) entry which is preliminary data.</text>
</comment>
<dbReference type="AlphaFoldDB" id="A0AA40AYM0"/>
<organism evidence="1 2">
    <name type="scientific">Lasiosphaeris hirsuta</name>
    <dbReference type="NCBI Taxonomy" id="260670"/>
    <lineage>
        <taxon>Eukaryota</taxon>
        <taxon>Fungi</taxon>
        <taxon>Dikarya</taxon>
        <taxon>Ascomycota</taxon>
        <taxon>Pezizomycotina</taxon>
        <taxon>Sordariomycetes</taxon>
        <taxon>Sordariomycetidae</taxon>
        <taxon>Sordariales</taxon>
        <taxon>Lasiosphaeriaceae</taxon>
        <taxon>Lasiosphaeris</taxon>
    </lineage>
</organism>
<accession>A0AA40AYM0</accession>
<dbReference type="Proteomes" id="UP001172102">
    <property type="component" value="Unassembled WGS sequence"/>
</dbReference>
<sequence>MTASVNAYGDLMQFARYLGAGRSGMFSVDHYETSEPCYVRDRAEDLQNLCTERNKRSYGLVLGWRRRNRRACGLCMTGG</sequence>
<proteinExistence type="predicted"/>
<name>A0AA40AYM0_9PEZI</name>
<reference evidence="1" key="1">
    <citation type="submission" date="2023-06" db="EMBL/GenBank/DDBJ databases">
        <title>Genome-scale phylogeny and comparative genomics of the fungal order Sordariales.</title>
        <authorList>
            <consortium name="Lawrence Berkeley National Laboratory"/>
            <person name="Hensen N."/>
            <person name="Bonometti L."/>
            <person name="Westerberg I."/>
            <person name="Brannstrom I.O."/>
            <person name="Guillou S."/>
            <person name="Cros-Aarteil S."/>
            <person name="Calhoun S."/>
            <person name="Haridas S."/>
            <person name="Kuo A."/>
            <person name="Mondo S."/>
            <person name="Pangilinan J."/>
            <person name="Riley R."/>
            <person name="Labutti K."/>
            <person name="Andreopoulos B."/>
            <person name="Lipzen A."/>
            <person name="Chen C."/>
            <person name="Yanf M."/>
            <person name="Daum C."/>
            <person name="Ng V."/>
            <person name="Clum A."/>
            <person name="Steindorff A."/>
            <person name="Ohm R."/>
            <person name="Martin F."/>
            <person name="Silar P."/>
            <person name="Natvig D."/>
            <person name="Lalanne C."/>
            <person name="Gautier V."/>
            <person name="Ament-Velasquez S.L."/>
            <person name="Kruys A."/>
            <person name="Hutchinson M.I."/>
            <person name="Powell A.J."/>
            <person name="Barry K."/>
            <person name="Miller A.N."/>
            <person name="Grigoriev I.V."/>
            <person name="Debuchy R."/>
            <person name="Gladieux P."/>
            <person name="Thoren M.H."/>
            <person name="Johannesson H."/>
        </authorList>
    </citation>
    <scope>NUCLEOTIDE SEQUENCE</scope>
    <source>
        <strain evidence="1">SMH4607-1</strain>
    </source>
</reference>
<protein>
    <submittedName>
        <fullName evidence="1">Uncharacterized protein</fullName>
    </submittedName>
</protein>